<feature type="region of interest" description="Disordered" evidence="5">
    <location>
        <begin position="573"/>
        <end position="782"/>
    </location>
</feature>
<evidence type="ECO:0000256" key="3">
    <source>
        <dbReference type="ARBA" id="ARBA00022989"/>
    </source>
</evidence>
<sequence>MYSLLIPLGSAQQVAACSPSNSTPPLTCTPGQWVKIIAELYAPQQSRAGSGGGANCQVDLTSCNVALFGAGLEVNCNGPVLQGADPCREEINVTYAREQQQCVQDAPEVATLVQYSCIEGADVYDLCTTTTRLTSAFSSSFQMMHMTSPGFPATSSSGNLCTCHLQGSKLRVQAVEVKVDARLPWQDDVTDGSQYEAVLSIRNGGNFLYKSNECADCTSVNIVNTLLVSTGQQSVSDLNITYSDFGLSDQKVWLEITDLGPDLNITCTSSPLPSNRVITTTTTTTTTTTPATQPATRVPGTVSPQVTSAAATTSPGAGSRGGGEGQQKKGNGGGGGGGSDDSTTIVVLVILLILLFVGAGVFGYILYRRRGKCRADGKEGLKPMLVAWYRDLDCAGCCRTQQSSPGDDQHAENERVGDGQFDGAAVGGACAGQVNRGYSDGDSRKPRFAGLGKNVEVIQTEEGETTIIHNEVYQAHRELVEEEVAKMKQHKREQRAAQALGRTSESPALHVAQPQTDPSGSRDARAETAGRDGRVHQAHSSNSPGTAAAEYDEGAMGRGHYYETIQDHIPSGNRYEQWPLRPKPGALDSGDAKLHRSNSAHSDSDQSLNSESLEEAKPVDNKHITPPTNGLLSPEEKDMFAALGLPGDDGDDGGADGGDDSNINQIQQDTLHQAHTPATTGNPEDTPPPPQLSPQQSTPHRKDGNKSGNPRQGSKVKKTAKPELVSDILELSLRDIKGQRKGQGGDGGSGSGDSKGGSGDNNEREAETIWLDQERQVQMTEC</sequence>
<evidence type="ECO:0000256" key="6">
    <source>
        <dbReference type="SAM" id="Phobius"/>
    </source>
</evidence>
<evidence type="ECO:0000313" key="8">
    <source>
        <dbReference type="Proteomes" id="UP000735302"/>
    </source>
</evidence>
<evidence type="ECO:0000256" key="2">
    <source>
        <dbReference type="ARBA" id="ARBA00022692"/>
    </source>
</evidence>
<protein>
    <submittedName>
        <fullName evidence="7">Uncharacterized protein</fullName>
    </submittedName>
</protein>
<feature type="compositionally biased region" description="Gly residues" evidence="5">
    <location>
        <begin position="318"/>
        <end position="339"/>
    </location>
</feature>
<keyword evidence="2 6" id="KW-0812">Transmembrane</keyword>
<feature type="compositionally biased region" description="Polar residues" evidence="5">
    <location>
        <begin position="661"/>
        <end position="683"/>
    </location>
</feature>
<feature type="compositionally biased region" description="Low complexity" evidence="5">
    <location>
        <begin position="307"/>
        <end position="317"/>
    </location>
</feature>
<accession>A0AAV4A9G8</accession>
<dbReference type="GO" id="GO:0016020">
    <property type="term" value="C:membrane"/>
    <property type="evidence" value="ECO:0007669"/>
    <property type="project" value="UniProtKB-SubCell"/>
</dbReference>
<feature type="transmembrane region" description="Helical" evidence="6">
    <location>
        <begin position="345"/>
        <end position="367"/>
    </location>
</feature>
<feature type="region of interest" description="Disordered" evidence="5">
    <location>
        <begin position="485"/>
        <end position="550"/>
    </location>
</feature>
<keyword evidence="8" id="KW-1185">Reference proteome</keyword>
<evidence type="ECO:0000313" key="7">
    <source>
        <dbReference type="EMBL" id="GFO03587.1"/>
    </source>
</evidence>
<dbReference type="InterPro" id="IPR051694">
    <property type="entry name" value="Immunoregulatory_rcpt-like"/>
</dbReference>
<keyword evidence="4 6" id="KW-0472">Membrane</keyword>
<proteinExistence type="predicted"/>
<organism evidence="7 8">
    <name type="scientific">Plakobranchus ocellatus</name>
    <dbReference type="NCBI Taxonomy" id="259542"/>
    <lineage>
        <taxon>Eukaryota</taxon>
        <taxon>Metazoa</taxon>
        <taxon>Spiralia</taxon>
        <taxon>Lophotrochozoa</taxon>
        <taxon>Mollusca</taxon>
        <taxon>Gastropoda</taxon>
        <taxon>Heterobranchia</taxon>
        <taxon>Euthyneura</taxon>
        <taxon>Panpulmonata</taxon>
        <taxon>Sacoglossa</taxon>
        <taxon>Placobranchoidea</taxon>
        <taxon>Plakobranchidae</taxon>
        <taxon>Plakobranchus</taxon>
    </lineage>
</organism>
<keyword evidence="3 6" id="KW-1133">Transmembrane helix</keyword>
<name>A0AAV4A9G8_9GAST</name>
<feature type="region of interest" description="Disordered" evidence="5">
    <location>
        <begin position="276"/>
        <end position="339"/>
    </location>
</feature>
<dbReference type="Proteomes" id="UP000735302">
    <property type="component" value="Unassembled WGS sequence"/>
</dbReference>
<gene>
    <name evidence="7" type="ORF">PoB_003009200</name>
</gene>
<feature type="compositionally biased region" description="Acidic residues" evidence="5">
    <location>
        <begin position="648"/>
        <end position="659"/>
    </location>
</feature>
<evidence type="ECO:0000256" key="1">
    <source>
        <dbReference type="ARBA" id="ARBA00004167"/>
    </source>
</evidence>
<evidence type="ECO:0000256" key="4">
    <source>
        <dbReference type="ARBA" id="ARBA00023136"/>
    </source>
</evidence>
<feature type="compositionally biased region" description="Basic and acidic residues" evidence="5">
    <location>
        <begin position="761"/>
        <end position="775"/>
    </location>
</feature>
<feature type="compositionally biased region" description="Polar residues" evidence="5">
    <location>
        <begin position="597"/>
        <end position="611"/>
    </location>
</feature>
<dbReference type="PANTHER" id="PTHR15549">
    <property type="entry name" value="PAIRED IMMUNOGLOBULIN-LIKE TYPE 2 RECEPTOR"/>
    <property type="match status" value="1"/>
</dbReference>
<dbReference type="EMBL" id="BLXT01003727">
    <property type="protein sequence ID" value="GFO03587.1"/>
    <property type="molecule type" value="Genomic_DNA"/>
</dbReference>
<feature type="compositionally biased region" description="Basic and acidic residues" evidence="5">
    <location>
        <begin position="520"/>
        <end position="535"/>
    </location>
</feature>
<dbReference type="GO" id="GO:0071944">
    <property type="term" value="C:cell periphery"/>
    <property type="evidence" value="ECO:0007669"/>
    <property type="project" value="UniProtKB-ARBA"/>
</dbReference>
<feature type="compositionally biased region" description="Low complexity" evidence="5">
    <location>
        <begin position="279"/>
        <end position="296"/>
    </location>
</feature>
<feature type="compositionally biased region" description="Gly residues" evidence="5">
    <location>
        <begin position="741"/>
        <end position="759"/>
    </location>
</feature>
<comment type="caution">
    <text evidence="7">The sequence shown here is derived from an EMBL/GenBank/DDBJ whole genome shotgun (WGS) entry which is preliminary data.</text>
</comment>
<dbReference type="AlphaFoldDB" id="A0AAV4A9G8"/>
<reference evidence="7 8" key="1">
    <citation type="journal article" date="2021" name="Elife">
        <title>Chloroplast acquisition without the gene transfer in kleptoplastic sea slugs, Plakobranchus ocellatus.</title>
        <authorList>
            <person name="Maeda T."/>
            <person name="Takahashi S."/>
            <person name="Yoshida T."/>
            <person name="Shimamura S."/>
            <person name="Takaki Y."/>
            <person name="Nagai Y."/>
            <person name="Toyoda A."/>
            <person name="Suzuki Y."/>
            <person name="Arimoto A."/>
            <person name="Ishii H."/>
            <person name="Satoh N."/>
            <person name="Nishiyama T."/>
            <person name="Hasebe M."/>
            <person name="Maruyama T."/>
            <person name="Minagawa J."/>
            <person name="Obokata J."/>
            <person name="Shigenobu S."/>
        </authorList>
    </citation>
    <scope>NUCLEOTIDE SEQUENCE [LARGE SCALE GENOMIC DNA]</scope>
</reference>
<evidence type="ECO:0000256" key="5">
    <source>
        <dbReference type="SAM" id="MobiDB-lite"/>
    </source>
</evidence>
<feature type="compositionally biased region" description="Basic and acidic residues" evidence="5">
    <location>
        <begin position="614"/>
        <end position="623"/>
    </location>
</feature>
<comment type="subcellular location">
    <subcellularLocation>
        <location evidence="1">Membrane</location>
        <topology evidence="1">Single-pass membrane protein</topology>
    </subcellularLocation>
</comment>